<evidence type="ECO:0000313" key="1">
    <source>
        <dbReference type="EMBL" id="GFQ98579.1"/>
    </source>
</evidence>
<comment type="caution">
    <text evidence="1">The sequence shown here is derived from an EMBL/GenBank/DDBJ whole genome shotgun (WGS) entry which is preliminary data.</text>
</comment>
<dbReference type="Proteomes" id="UP000887116">
    <property type="component" value="Unassembled WGS sequence"/>
</dbReference>
<evidence type="ECO:0000313" key="2">
    <source>
        <dbReference type="Proteomes" id="UP000887116"/>
    </source>
</evidence>
<reference evidence="1" key="1">
    <citation type="submission" date="2020-07" db="EMBL/GenBank/DDBJ databases">
        <title>Multicomponent nature underlies the extraordinary mechanical properties of spider dragline silk.</title>
        <authorList>
            <person name="Kono N."/>
            <person name="Nakamura H."/>
            <person name="Mori M."/>
            <person name="Yoshida Y."/>
            <person name="Ohtoshi R."/>
            <person name="Malay A.D."/>
            <person name="Moran D.A.P."/>
            <person name="Tomita M."/>
            <person name="Numata K."/>
            <person name="Arakawa K."/>
        </authorList>
    </citation>
    <scope>NUCLEOTIDE SEQUENCE</scope>
</reference>
<keyword evidence="2" id="KW-1185">Reference proteome</keyword>
<protein>
    <submittedName>
        <fullName evidence="1">Uncharacterized protein</fullName>
    </submittedName>
</protein>
<gene>
    <name evidence="1" type="ORF">TNCT_565421</name>
</gene>
<dbReference type="EMBL" id="BMAO01034736">
    <property type="protein sequence ID" value="GFQ98579.1"/>
    <property type="molecule type" value="Genomic_DNA"/>
</dbReference>
<dbReference type="AlphaFoldDB" id="A0A8X6GBG8"/>
<proteinExistence type="predicted"/>
<name>A0A8X6GBG8_TRICU</name>
<sequence>MCLQMGEKKWQVTNLSPPDIAKLIEVSDSKEASQYENHTRYKIISKISDNDFDTNNQQTKCKESIQFQNCEKKSKLSPSVSLNPLPHSSQSTAATTPGVTAYTTARVTDVKSVFEVVFNSTTKNEILNMSNIEGQKVCGKILKLKLSKYILDYNYYLVFIIHMGNQQKDYRTKKLAETYSV</sequence>
<organism evidence="1 2">
    <name type="scientific">Trichonephila clavata</name>
    <name type="common">Joro spider</name>
    <name type="synonym">Nephila clavata</name>
    <dbReference type="NCBI Taxonomy" id="2740835"/>
    <lineage>
        <taxon>Eukaryota</taxon>
        <taxon>Metazoa</taxon>
        <taxon>Ecdysozoa</taxon>
        <taxon>Arthropoda</taxon>
        <taxon>Chelicerata</taxon>
        <taxon>Arachnida</taxon>
        <taxon>Araneae</taxon>
        <taxon>Araneomorphae</taxon>
        <taxon>Entelegynae</taxon>
        <taxon>Araneoidea</taxon>
        <taxon>Nephilidae</taxon>
        <taxon>Trichonephila</taxon>
    </lineage>
</organism>
<accession>A0A8X6GBG8</accession>